<evidence type="ECO:0000313" key="1">
    <source>
        <dbReference type="EMBL" id="KAE8320908.1"/>
    </source>
</evidence>
<keyword evidence="2" id="KW-1185">Reference proteome</keyword>
<dbReference type="InterPro" id="IPR032710">
    <property type="entry name" value="NTF2-like_dom_sf"/>
</dbReference>
<dbReference type="AlphaFoldDB" id="A0A5N6WK08"/>
<dbReference type="Gene3D" id="3.10.450.50">
    <property type="match status" value="1"/>
</dbReference>
<gene>
    <name evidence="1" type="ORF">BDV39DRAFT_211226</name>
</gene>
<proteinExistence type="predicted"/>
<dbReference type="InterPro" id="IPR009959">
    <property type="entry name" value="Cyclase_SnoaL-like"/>
</dbReference>
<dbReference type="SUPFAM" id="SSF54427">
    <property type="entry name" value="NTF2-like"/>
    <property type="match status" value="1"/>
</dbReference>
<dbReference type="PANTHER" id="PTHR38436:SF3">
    <property type="entry name" value="CARBOXYMETHYLENEBUTENOLIDASE-RELATED"/>
    <property type="match status" value="1"/>
</dbReference>
<dbReference type="GO" id="GO:0030638">
    <property type="term" value="P:polyketide metabolic process"/>
    <property type="evidence" value="ECO:0007669"/>
    <property type="project" value="InterPro"/>
</dbReference>
<protein>
    <recommendedName>
        <fullName evidence="3">LEA domain protein</fullName>
    </recommendedName>
</protein>
<name>A0A5N6WK08_9EURO</name>
<sequence length="410" mass="44951">MTGQGLDAPSSLPVPDLQEHAPGVFLLSPLSRKGEGPGMILLTSGRDLGGVRLEDGVPSPFLKWAEEGYTVVAVCLGALEDSQDGISLALEALSHCEACHPRDKIGLVVYDPEAWAEVSAAVHAHREIVGVVVYGNADSLIPTATIPMLQHLAGASASAKLMSKNSNTQVYGYANVDTYQFATPFQGTFDYTTEAISHTRNLGFLKPLIGGPYFDLETIWEEHTQHEFETRSVPHTMATMLTGGIGRAHLSTFYQNHFIFNNPADAELELISRTLGIDRVVDEFIYKFTHDTQIDWLLPGIPPTGCKVEIPFTAIVNIRGDRLYHEHIAWDQMTALIQVGLMPEYLPWTYPAPSGTGISAKAKLEYRVPGAGRETAEKMRDKNAVESNKLFRYGLRVVDPLEPLSPSQHA</sequence>
<evidence type="ECO:0000313" key="2">
    <source>
        <dbReference type="Proteomes" id="UP000325945"/>
    </source>
</evidence>
<dbReference type="PANTHER" id="PTHR38436">
    <property type="entry name" value="POLYKETIDE CYCLASE SNOAL-LIKE DOMAIN"/>
    <property type="match status" value="1"/>
</dbReference>
<dbReference type="Proteomes" id="UP000325945">
    <property type="component" value="Unassembled WGS sequence"/>
</dbReference>
<evidence type="ECO:0008006" key="3">
    <source>
        <dbReference type="Google" id="ProtNLM"/>
    </source>
</evidence>
<dbReference type="EMBL" id="ML741891">
    <property type="protein sequence ID" value="KAE8320908.1"/>
    <property type="molecule type" value="Genomic_DNA"/>
</dbReference>
<reference evidence="2" key="1">
    <citation type="submission" date="2019-04" db="EMBL/GenBank/DDBJ databases">
        <title>Friends and foes A comparative genomics studyof 23 Aspergillus species from section Flavi.</title>
        <authorList>
            <consortium name="DOE Joint Genome Institute"/>
            <person name="Kjaerbolling I."/>
            <person name="Vesth T."/>
            <person name="Frisvad J.C."/>
            <person name="Nybo J.L."/>
            <person name="Theobald S."/>
            <person name="Kildgaard S."/>
            <person name="Isbrandt T."/>
            <person name="Kuo A."/>
            <person name="Sato A."/>
            <person name="Lyhne E.K."/>
            <person name="Kogle M.E."/>
            <person name="Wiebenga A."/>
            <person name="Kun R.S."/>
            <person name="Lubbers R.J."/>
            <person name="Makela M.R."/>
            <person name="Barry K."/>
            <person name="Chovatia M."/>
            <person name="Clum A."/>
            <person name="Daum C."/>
            <person name="Haridas S."/>
            <person name="He G."/>
            <person name="LaButti K."/>
            <person name="Lipzen A."/>
            <person name="Mondo S."/>
            <person name="Riley R."/>
            <person name="Salamov A."/>
            <person name="Simmons B.A."/>
            <person name="Magnuson J.K."/>
            <person name="Henrissat B."/>
            <person name="Mortensen U.H."/>
            <person name="Larsen T.O."/>
            <person name="Devries R.P."/>
            <person name="Grigoriev I.V."/>
            <person name="Machida M."/>
            <person name="Baker S.E."/>
            <person name="Andersen M.R."/>
        </authorList>
    </citation>
    <scope>NUCLEOTIDE SEQUENCE [LARGE SCALE GENOMIC DNA]</scope>
    <source>
        <strain evidence="2">CBS 130017</strain>
    </source>
</reference>
<accession>A0A5N6WK08</accession>
<organism evidence="1 2">
    <name type="scientific">Aspergillus sergii</name>
    <dbReference type="NCBI Taxonomy" id="1034303"/>
    <lineage>
        <taxon>Eukaryota</taxon>
        <taxon>Fungi</taxon>
        <taxon>Dikarya</taxon>
        <taxon>Ascomycota</taxon>
        <taxon>Pezizomycotina</taxon>
        <taxon>Eurotiomycetes</taxon>
        <taxon>Eurotiomycetidae</taxon>
        <taxon>Eurotiales</taxon>
        <taxon>Aspergillaceae</taxon>
        <taxon>Aspergillus</taxon>
        <taxon>Aspergillus subgen. Circumdati</taxon>
    </lineage>
</organism>